<keyword evidence="5" id="KW-0945">Host-virus interaction</keyword>
<comment type="subcellular location">
    <subcellularLocation>
        <location evidence="1">Host cell membrane</location>
        <topology evidence="1">Single-pass type I membrane protein</topology>
    </subcellularLocation>
    <subcellularLocation>
        <location evidence="2">Host endomembrane system</location>
        <topology evidence="2">Peripheral membrane protein</topology>
    </subcellularLocation>
    <subcellularLocation>
        <location evidence="3">Virion membrane</location>
        <topology evidence="3">Single-pass type I membrane protein</topology>
    </subcellularLocation>
</comment>
<reference evidence="16 17" key="1">
    <citation type="submission" date="2018-10" db="EMBL/GenBank/DDBJ databases">
        <title>Genome assembly for a Yunnan-Guizhou Plateau 3E fish, Anabarilius grahami (Regan), and its evolutionary and genetic applications.</title>
        <authorList>
            <person name="Jiang W."/>
        </authorList>
    </citation>
    <scope>NUCLEOTIDE SEQUENCE [LARGE SCALE GENOMIC DNA]</scope>
    <source>
        <strain evidence="16">AG-KIZ</strain>
        <tissue evidence="16">Muscle</tissue>
    </source>
</reference>
<protein>
    <submittedName>
        <fullName evidence="16">Endogenous retrovirus group PABLB member 1 Env polyprotein</fullName>
    </submittedName>
</protein>
<gene>
    <name evidence="16" type="ORF">DPX16_23792</name>
</gene>
<feature type="transmembrane region" description="Helical" evidence="15">
    <location>
        <begin position="568"/>
        <end position="589"/>
    </location>
</feature>
<evidence type="ECO:0000256" key="15">
    <source>
        <dbReference type="SAM" id="Phobius"/>
    </source>
</evidence>
<dbReference type="Gene3D" id="1.10.287.210">
    <property type="match status" value="1"/>
</dbReference>
<keyword evidence="12" id="KW-0325">Glycoprotein</keyword>
<dbReference type="EMBL" id="RJVU01035547">
    <property type="protein sequence ID" value="ROL47368.1"/>
    <property type="molecule type" value="Genomic_DNA"/>
</dbReference>
<dbReference type="SUPFAM" id="SSF58069">
    <property type="entry name" value="Virus ectodomain"/>
    <property type="match status" value="1"/>
</dbReference>
<keyword evidence="4" id="KW-1032">Host cell membrane</keyword>
<evidence type="ECO:0000313" key="16">
    <source>
        <dbReference type="EMBL" id="ROL47368.1"/>
    </source>
</evidence>
<keyword evidence="17" id="KW-1185">Reference proteome</keyword>
<name>A0A3N0YNQ8_ANAGA</name>
<feature type="compositionally biased region" description="Low complexity" evidence="14">
    <location>
        <begin position="412"/>
        <end position="421"/>
    </location>
</feature>
<evidence type="ECO:0000313" key="17">
    <source>
        <dbReference type="Proteomes" id="UP000281406"/>
    </source>
</evidence>
<keyword evidence="6 15" id="KW-0812">Transmembrane</keyword>
<comment type="caution">
    <text evidence="16">The sequence shown here is derived from an EMBL/GenBank/DDBJ whole genome shotgun (WGS) entry which is preliminary data.</text>
</comment>
<dbReference type="PANTHER" id="PTHR10424">
    <property type="entry name" value="VIRAL ENVELOPE PROTEIN"/>
    <property type="match status" value="1"/>
</dbReference>
<keyword evidence="13" id="KW-0449">Lipoprotein</keyword>
<keyword evidence="8 15" id="KW-1133">Transmembrane helix</keyword>
<accession>A0A3N0YNQ8</accession>
<evidence type="ECO:0000256" key="10">
    <source>
        <dbReference type="ARBA" id="ARBA00023139"/>
    </source>
</evidence>
<dbReference type="Pfam" id="PF00429">
    <property type="entry name" value="TLV_coat"/>
    <property type="match status" value="1"/>
</dbReference>
<evidence type="ECO:0000256" key="4">
    <source>
        <dbReference type="ARBA" id="ARBA00022511"/>
    </source>
</evidence>
<evidence type="ECO:0000256" key="1">
    <source>
        <dbReference type="ARBA" id="ARBA00004402"/>
    </source>
</evidence>
<evidence type="ECO:0000256" key="12">
    <source>
        <dbReference type="ARBA" id="ARBA00023180"/>
    </source>
</evidence>
<evidence type="ECO:0000256" key="8">
    <source>
        <dbReference type="ARBA" id="ARBA00022989"/>
    </source>
</evidence>
<evidence type="ECO:0000256" key="6">
    <source>
        <dbReference type="ARBA" id="ARBA00022692"/>
    </source>
</evidence>
<keyword evidence="7" id="KW-1043">Host membrane</keyword>
<evidence type="ECO:0000256" key="11">
    <source>
        <dbReference type="ARBA" id="ARBA00023157"/>
    </source>
</evidence>
<dbReference type="AlphaFoldDB" id="A0A3N0YNQ8"/>
<proteinExistence type="predicted"/>
<evidence type="ECO:0000256" key="7">
    <source>
        <dbReference type="ARBA" id="ARBA00022870"/>
    </source>
</evidence>
<organism evidence="16 17">
    <name type="scientific">Anabarilius grahami</name>
    <name type="common">Kanglang fish</name>
    <name type="synonym">Barilius grahami</name>
    <dbReference type="NCBI Taxonomy" id="495550"/>
    <lineage>
        <taxon>Eukaryota</taxon>
        <taxon>Metazoa</taxon>
        <taxon>Chordata</taxon>
        <taxon>Craniata</taxon>
        <taxon>Vertebrata</taxon>
        <taxon>Euteleostomi</taxon>
        <taxon>Actinopterygii</taxon>
        <taxon>Neopterygii</taxon>
        <taxon>Teleostei</taxon>
        <taxon>Ostariophysi</taxon>
        <taxon>Cypriniformes</taxon>
        <taxon>Xenocyprididae</taxon>
        <taxon>Xenocypridinae</taxon>
        <taxon>Xenocypridinae incertae sedis</taxon>
        <taxon>Anabarilius</taxon>
    </lineage>
</organism>
<evidence type="ECO:0000256" key="2">
    <source>
        <dbReference type="ARBA" id="ARBA00004531"/>
    </source>
</evidence>
<dbReference type="InterPro" id="IPR018154">
    <property type="entry name" value="TLV/ENV_coat_polyprotein"/>
</dbReference>
<evidence type="ECO:0000256" key="5">
    <source>
        <dbReference type="ARBA" id="ARBA00022581"/>
    </source>
</evidence>
<feature type="compositionally biased region" description="Basic residues" evidence="14">
    <location>
        <begin position="398"/>
        <end position="411"/>
    </location>
</feature>
<dbReference type="PANTHER" id="PTHR10424:SF81">
    <property type="entry name" value="ERVV2 PROTEIN"/>
    <property type="match status" value="1"/>
</dbReference>
<keyword evidence="11" id="KW-1015">Disulfide bond</keyword>
<dbReference type="Proteomes" id="UP000281406">
    <property type="component" value="Unassembled WGS sequence"/>
</dbReference>
<evidence type="ECO:0000256" key="13">
    <source>
        <dbReference type="ARBA" id="ARBA00023288"/>
    </source>
</evidence>
<dbReference type="Gene3D" id="2.30.30.850">
    <property type="match status" value="1"/>
</dbReference>
<evidence type="ECO:0000256" key="14">
    <source>
        <dbReference type="SAM" id="MobiDB-lite"/>
    </source>
</evidence>
<feature type="region of interest" description="Disordered" evidence="14">
    <location>
        <begin position="398"/>
        <end position="427"/>
    </location>
</feature>
<keyword evidence="10" id="KW-0564">Palmitate</keyword>
<dbReference type="OrthoDB" id="9950230at2759"/>
<evidence type="ECO:0000256" key="3">
    <source>
        <dbReference type="ARBA" id="ARBA00004563"/>
    </source>
</evidence>
<sequence>MIEEVDYLNPTYDTPPVRRVVSQKAGDLKPLDLSKPSRVLLIADSEDEEEEYDWVWASSEKPTHPFVPGQQVLIKCLKPTKLGEPKYLGPATVIAVTRTGVLTDFQPQWIHASRLKAAPSQGNFLVNEEEEASEPRKDPKEAAVSTGNETWVHYEEEPHAFAANMWWRLANYTAKSEGKTGDCYVCTKMPHSASGPHVEVKSPRTEEELECPLFVSITGMMAPNRTAIWSCGKSRIMMLATQVHAKVTTIGSIPDSLLCIERETGTVRLGVIPKSKCNRTYHHCEIENMSCCMGCILHYPKANMTECSKGTPHPISTMIAYGWANPFIQDVCSKYCALVPGQNCYRYAPASRGTRAVKDWFWLCGHRVYTTLPEDWSGRCALVTLEEYSMVIRPHKPHVMTKQKQKKKRSLSGRSSTSSLSRDNPVPMQHRLWTGTERFFEAMFPGVGVSSLQIEVEVTRYELISFINTTRDTLAGVQQELRGLRLTALQNRLVLDQLTAAGGGVCVIVGTSCCTYIPENDADGHLISEGLKNMTRIAQELQGREVTDNQSGFLAWLTGWQQMLVSTLIPIGVILLTMAFIICCIIPFIRALINRAMNNFVSSQYALMNRTVKC</sequence>
<evidence type="ECO:0000256" key="9">
    <source>
        <dbReference type="ARBA" id="ARBA00023136"/>
    </source>
</evidence>
<keyword evidence="9 15" id="KW-0472">Membrane</keyword>